<organism evidence="6 7">
    <name type="scientific">Trichocladium antarcticum</name>
    <dbReference type="NCBI Taxonomy" id="1450529"/>
    <lineage>
        <taxon>Eukaryota</taxon>
        <taxon>Fungi</taxon>
        <taxon>Dikarya</taxon>
        <taxon>Ascomycota</taxon>
        <taxon>Pezizomycotina</taxon>
        <taxon>Sordariomycetes</taxon>
        <taxon>Sordariomycetidae</taxon>
        <taxon>Sordariales</taxon>
        <taxon>Chaetomiaceae</taxon>
        <taxon>Trichocladium</taxon>
    </lineage>
</organism>
<dbReference type="PANTHER" id="PTHR42978:SF5">
    <property type="entry name" value="METALLO-BETA-LACTAMASE DOMAIN-CONTAINING PROTEIN"/>
    <property type="match status" value="1"/>
</dbReference>
<keyword evidence="2" id="KW-0479">Metal-binding</keyword>
<reference evidence="6" key="2">
    <citation type="submission" date="2023-05" db="EMBL/GenBank/DDBJ databases">
        <authorList>
            <consortium name="Lawrence Berkeley National Laboratory"/>
            <person name="Steindorff A."/>
            <person name="Hensen N."/>
            <person name="Bonometti L."/>
            <person name="Westerberg I."/>
            <person name="Brannstrom I.O."/>
            <person name="Guillou S."/>
            <person name="Cros-Aarteil S."/>
            <person name="Calhoun S."/>
            <person name="Haridas S."/>
            <person name="Kuo A."/>
            <person name="Mondo S."/>
            <person name="Pangilinan J."/>
            <person name="Riley R."/>
            <person name="Labutti K."/>
            <person name="Andreopoulos B."/>
            <person name="Lipzen A."/>
            <person name="Chen C."/>
            <person name="Yanf M."/>
            <person name="Daum C."/>
            <person name="Ng V."/>
            <person name="Clum A."/>
            <person name="Ohm R."/>
            <person name="Martin F."/>
            <person name="Silar P."/>
            <person name="Natvig D."/>
            <person name="Lalanne C."/>
            <person name="Gautier V."/>
            <person name="Ament-Velasquez S.L."/>
            <person name="Kruys A."/>
            <person name="Hutchinson M.I."/>
            <person name="Powell A.J."/>
            <person name="Barry K."/>
            <person name="Miller A.N."/>
            <person name="Grigoriev I.V."/>
            <person name="Debuchy R."/>
            <person name="Gladieux P."/>
            <person name="Thoren M.H."/>
            <person name="Johannesson H."/>
        </authorList>
    </citation>
    <scope>NUCLEOTIDE SEQUENCE</scope>
    <source>
        <strain evidence="6">CBS 123565</strain>
    </source>
</reference>
<dbReference type="InterPro" id="IPR036866">
    <property type="entry name" value="RibonucZ/Hydroxyglut_hydro"/>
</dbReference>
<dbReference type="GO" id="GO:0046872">
    <property type="term" value="F:metal ion binding"/>
    <property type="evidence" value="ECO:0007669"/>
    <property type="project" value="UniProtKB-KW"/>
</dbReference>
<evidence type="ECO:0000313" key="7">
    <source>
        <dbReference type="Proteomes" id="UP001304895"/>
    </source>
</evidence>
<dbReference type="GO" id="GO:0016787">
    <property type="term" value="F:hydrolase activity"/>
    <property type="evidence" value="ECO:0007669"/>
    <property type="project" value="UniProtKB-KW"/>
</dbReference>
<evidence type="ECO:0000256" key="3">
    <source>
        <dbReference type="ARBA" id="ARBA00022801"/>
    </source>
</evidence>
<evidence type="ECO:0008006" key="8">
    <source>
        <dbReference type="Google" id="ProtNLM"/>
    </source>
</evidence>
<dbReference type="Gene3D" id="3.60.15.10">
    <property type="entry name" value="Ribonuclease Z/Hydroxyacylglutathione hydrolase-like"/>
    <property type="match status" value="1"/>
</dbReference>
<dbReference type="CDD" id="cd07730">
    <property type="entry name" value="metallo-hydrolase-like_MBL-fold"/>
    <property type="match status" value="1"/>
</dbReference>
<comment type="caution">
    <text evidence="6">The sequence shown here is derived from an EMBL/GenBank/DDBJ whole genome shotgun (WGS) entry which is preliminary data.</text>
</comment>
<protein>
    <recommendedName>
        <fullName evidence="8">Metallo-beta-lactamase domain-containing protein</fullName>
    </recommendedName>
</protein>
<evidence type="ECO:0000256" key="2">
    <source>
        <dbReference type="ARBA" id="ARBA00022723"/>
    </source>
</evidence>
<evidence type="ECO:0000256" key="5">
    <source>
        <dbReference type="SAM" id="MobiDB-lite"/>
    </source>
</evidence>
<accession>A0AAN6ZDK9</accession>
<dbReference type="SUPFAM" id="SSF56281">
    <property type="entry name" value="Metallo-hydrolase/oxidoreductase"/>
    <property type="match status" value="1"/>
</dbReference>
<feature type="compositionally biased region" description="Pro residues" evidence="5">
    <location>
        <begin position="9"/>
        <end position="20"/>
    </location>
</feature>
<dbReference type="PANTHER" id="PTHR42978">
    <property type="entry name" value="QUORUM-QUENCHING LACTONASE YTNP-RELATED-RELATED"/>
    <property type="match status" value="1"/>
</dbReference>
<comment type="similarity">
    <text evidence="1">Belongs to the metallo-beta-lactamase superfamily.</text>
</comment>
<feature type="region of interest" description="Disordered" evidence="5">
    <location>
        <begin position="1"/>
        <end position="20"/>
    </location>
</feature>
<dbReference type="EMBL" id="MU853407">
    <property type="protein sequence ID" value="KAK4135155.1"/>
    <property type="molecule type" value="Genomic_DNA"/>
</dbReference>
<name>A0AAN6ZDK9_9PEZI</name>
<gene>
    <name evidence="6" type="ORF">BT67DRAFT_441587</name>
</gene>
<proteinExistence type="inferred from homology"/>
<keyword evidence="3" id="KW-0378">Hydrolase</keyword>
<dbReference type="InterPro" id="IPR051013">
    <property type="entry name" value="MBL_superfamily_lactonases"/>
</dbReference>
<sequence length="399" mass="43614">MSTAASQTVPPPDLGIPPSPHTVDVSIINTGATIRGVPTRLFLTPPVKGHEWLAVPAFSFLIQHPGLNRALVFDLGIRKDWENLSPPLLSHIRDLGWTLHAQKDVQGVLREGGVDSDSIEAIVWSHHHFDHIGNPNTFGPGTSLIVGPGFKAKLLPGYPTSPSASILESDHAHRELIELDFATGASGSHSYAPLRIGRLRALDYFNDGSFYLLDTPGHAIGHICGLARVTSAPPSFILLAGDAFHHAGELRPSRHLPLPQDITPDPFVPDPHPLDYHYGCPGSIFGPLLRSANRPFYEPARSDGSFHEDVDEMLRTIEKLQEIDAQSNVLSAAAHDESLMGVLEFFPRGKLNAFVEHGTVRRVEWRFLKDFARSVGKRGHELGLKREWSAEPEGDGAPS</sequence>
<dbReference type="AlphaFoldDB" id="A0AAN6ZDK9"/>
<keyword evidence="4" id="KW-0862">Zinc</keyword>
<evidence type="ECO:0000313" key="6">
    <source>
        <dbReference type="EMBL" id="KAK4135155.1"/>
    </source>
</evidence>
<evidence type="ECO:0000256" key="4">
    <source>
        <dbReference type="ARBA" id="ARBA00022833"/>
    </source>
</evidence>
<reference evidence="6" key="1">
    <citation type="journal article" date="2023" name="Mol. Phylogenet. Evol.">
        <title>Genome-scale phylogeny and comparative genomics of the fungal order Sordariales.</title>
        <authorList>
            <person name="Hensen N."/>
            <person name="Bonometti L."/>
            <person name="Westerberg I."/>
            <person name="Brannstrom I.O."/>
            <person name="Guillou S."/>
            <person name="Cros-Aarteil S."/>
            <person name="Calhoun S."/>
            <person name="Haridas S."/>
            <person name="Kuo A."/>
            <person name="Mondo S."/>
            <person name="Pangilinan J."/>
            <person name="Riley R."/>
            <person name="LaButti K."/>
            <person name="Andreopoulos B."/>
            <person name="Lipzen A."/>
            <person name="Chen C."/>
            <person name="Yan M."/>
            <person name="Daum C."/>
            <person name="Ng V."/>
            <person name="Clum A."/>
            <person name="Steindorff A."/>
            <person name="Ohm R.A."/>
            <person name="Martin F."/>
            <person name="Silar P."/>
            <person name="Natvig D.O."/>
            <person name="Lalanne C."/>
            <person name="Gautier V."/>
            <person name="Ament-Velasquez S.L."/>
            <person name="Kruys A."/>
            <person name="Hutchinson M.I."/>
            <person name="Powell A.J."/>
            <person name="Barry K."/>
            <person name="Miller A.N."/>
            <person name="Grigoriev I.V."/>
            <person name="Debuchy R."/>
            <person name="Gladieux P."/>
            <person name="Hiltunen Thoren M."/>
            <person name="Johannesson H."/>
        </authorList>
    </citation>
    <scope>NUCLEOTIDE SEQUENCE</scope>
    <source>
        <strain evidence="6">CBS 123565</strain>
    </source>
</reference>
<keyword evidence="7" id="KW-1185">Reference proteome</keyword>
<evidence type="ECO:0000256" key="1">
    <source>
        <dbReference type="ARBA" id="ARBA00007749"/>
    </source>
</evidence>
<dbReference type="Proteomes" id="UP001304895">
    <property type="component" value="Unassembled WGS sequence"/>
</dbReference>